<comment type="caution">
    <text evidence="1">The sequence shown here is derived from an EMBL/GenBank/DDBJ whole genome shotgun (WGS) entry which is preliminary data.</text>
</comment>
<keyword evidence="2" id="KW-1185">Reference proteome</keyword>
<organism evidence="1 2">
    <name type="scientific">Hibiscus sabdariffa</name>
    <name type="common">roselle</name>
    <dbReference type="NCBI Taxonomy" id="183260"/>
    <lineage>
        <taxon>Eukaryota</taxon>
        <taxon>Viridiplantae</taxon>
        <taxon>Streptophyta</taxon>
        <taxon>Embryophyta</taxon>
        <taxon>Tracheophyta</taxon>
        <taxon>Spermatophyta</taxon>
        <taxon>Magnoliopsida</taxon>
        <taxon>eudicotyledons</taxon>
        <taxon>Gunneridae</taxon>
        <taxon>Pentapetalae</taxon>
        <taxon>rosids</taxon>
        <taxon>malvids</taxon>
        <taxon>Malvales</taxon>
        <taxon>Malvaceae</taxon>
        <taxon>Malvoideae</taxon>
        <taxon>Hibiscus</taxon>
    </lineage>
</organism>
<dbReference type="EMBL" id="JBBPBM010000015">
    <property type="protein sequence ID" value="KAK8559246.1"/>
    <property type="molecule type" value="Genomic_DNA"/>
</dbReference>
<protein>
    <submittedName>
        <fullName evidence="1">Uncharacterized protein</fullName>
    </submittedName>
</protein>
<accession>A0ABR2EF17</accession>
<proteinExistence type="predicted"/>
<evidence type="ECO:0000313" key="2">
    <source>
        <dbReference type="Proteomes" id="UP001472677"/>
    </source>
</evidence>
<reference evidence="1 2" key="1">
    <citation type="journal article" date="2024" name="G3 (Bethesda)">
        <title>Genome assembly of Hibiscus sabdariffa L. provides insights into metabolisms of medicinal natural products.</title>
        <authorList>
            <person name="Kim T."/>
        </authorList>
    </citation>
    <scope>NUCLEOTIDE SEQUENCE [LARGE SCALE GENOMIC DNA]</scope>
    <source>
        <strain evidence="1">TK-2024</strain>
        <tissue evidence="1">Old leaves</tissue>
    </source>
</reference>
<dbReference type="Proteomes" id="UP001472677">
    <property type="component" value="Unassembled WGS sequence"/>
</dbReference>
<evidence type="ECO:0000313" key="1">
    <source>
        <dbReference type="EMBL" id="KAK8559246.1"/>
    </source>
</evidence>
<gene>
    <name evidence="1" type="ORF">V6N12_042527</name>
</gene>
<sequence length="75" mass="8649">MCAILPVYRGQTKINESIFLSKKLDPEGFSICDKAITYFHKEYNAMILQVVDSEPTMASQLSDGRVHEWNTLRLR</sequence>
<name>A0ABR2EF17_9ROSI</name>